<protein>
    <submittedName>
        <fullName evidence="3">CCDC180</fullName>
    </submittedName>
</protein>
<dbReference type="AlphaFoldDB" id="A0A7J7KDS9"/>
<name>A0A7J7KDS9_BUGNE</name>
<feature type="compositionally biased region" description="Low complexity" evidence="1">
    <location>
        <begin position="90"/>
        <end position="102"/>
    </location>
</feature>
<proteinExistence type="predicted"/>
<sequence>MIDLVFIERVARWLTNTQVKVKAEVAESNQQAKTLALHLNELEKRIDACEKPNLDKEVVSCSDLVASLKPIFTSFHKRADYIDCRITDSSETGETKTGTVTKPSKVGFADAAPPGLSSLAPSGPTALTGGGGKQKQAVEDPTVTIVKNIYKTQRPAERAASPSVKDKKSEQVSQSAAAEGADNKPTGSESRPLTEKSGKTRSNKQSRASQRRGSSVGESKNRHSSAARRITRFDRKDKRFQLFPDELPVDSEYYEKVFDDLLGKIRRVIREAHEGLIAAAEAFYKQKRPLHINCSLTFTRLLTTTTSACKVLAIQQSYSLEYFVLKIPTPAGQTGNFNGENSALVIKDNKRSSEAEYAAQRAQLQRAFMERMEQIDRTRFEHKTLLRPTLGHPNHAAKMAALCSDEGKRSELCVQEINDYEIALKRLGEEHAAMFIEKISASSAELLLLFDDMLTVDDVIKGKIIPNKYPTNELLRRNKHGEPLFDKIPETLIPRGAATWQGVSTDEMIVLKPPPTSNIKESKLKSSTASSKPKFTANIHTQKTTIGHNSTLESRDDAYKTYKMEFYQTISHIEKEKEERLLDESRWTDSWSNSIQKIRSLY</sequence>
<dbReference type="InterPro" id="IPR027914">
    <property type="entry name" value="DUF4456"/>
</dbReference>
<evidence type="ECO:0000259" key="2">
    <source>
        <dbReference type="Pfam" id="PF14644"/>
    </source>
</evidence>
<gene>
    <name evidence="3" type="ORF">EB796_004880</name>
</gene>
<feature type="compositionally biased region" description="Polar residues" evidence="1">
    <location>
        <begin position="205"/>
        <end position="218"/>
    </location>
</feature>
<comment type="caution">
    <text evidence="3">The sequence shown here is derived from an EMBL/GenBank/DDBJ whole genome shotgun (WGS) entry which is preliminary data.</text>
</comment>
<organism evidence="3 4">
    <name type="scientific">Bugula neritina</name>
    <name type="common">Brown bryozoan</name>
    <name type="synonym">Sertularia neritina</name>
    <dbReference type="NCBI Taxonomy" id="10212"/>
    <lineage>
        <taxon>Eukaryota</taxon>
        <taxon>Metazoa</taxon>
        <taxon>Spiralia</taxon>
        <taxon>Lophotrochozoa</taxon>
        <taxon>Bryozoa</taxon>
        <taxon>Gymnolaemata</taxon>
        <taxon>Cheilostomatida</taxon>
        <taxon>Flustrina</taxon>
        <taxon>Buguloidea</taxon>
        <taxon>Bugulidae</taxon>
        <taxon>Bugula</taxon>
    </lineage>
</organism>
<evidence type="ECO:0000313" key="4">
    <source>
        <dbReference type="Proteomes" id="UP000593567"/>
    </source>
</evidence>
<dbReference type="Pfam" id="PF14644">
    <property type="entry name" value="DUF4456"/>
    <property type="match status" value="1"/>
</dbReference>
<feature type="region of interest" description="Disordered" evidence="1">
    <location>
        <begin position="90"/>
        <end position="230"/>
    </location>
</feature>
<reference evidence="3" key="1">
    <citation type="submission" date="2020-06" db="EMBL/GenBank/DDBJ databases">
        <title>Draft genome of Bugula neritina, a colonial animal packing powerful symbionts and potential medicines.</title>
        <authorList>
            <person name="Rayko M."/>
        </authorList>
    </citation>
    <scope>NUCLEOTIDE SEQUENCE [LARGE SCALE GENOMIC DNA]</scope>
    <source>
        <strain evidence="3">Kwan_BN1</strain>
    </source>
</reference>
<dbReference type="PANTHER" id="PTHR21444:SF14">
    <property type="entry name" value="COILED-COIL DOMAIN-CONTAINING PROTEIN 180"/>
    <property type="match status" value="1"/>
</dbReference>
<dbReference type="EMBL" id="VXIV02000667">
    <property type="protein sequence ID" value="KAF6036812.1"/>
    <property type="molecule type" value="Genomic_DNA"/>
</dbReference>
<dbReference type="PANTHER" id="PTHR21444">
    <property type="entry name" value="COILED-COIL DOMAIN-CONTAINING PROTEIN 180"/>
    <property type="match status" value="1"/>
</dbReference>
<accession>A0A7J7KDS9</accession>
<dbReference type="Proteomes" id="UP000593567">
    <property type="component" value="Unassembled WGS sequence"/>
</dbReference>
<evidence type="ECO:0000313" key="3">
    <source>
        <dbReference type="EMBL" id="KAF6036812.1"/>
    </source>
</evidence>
<evidence type="ECO:0000256" key="1">
    <source>
        <dbReference type="SAM" id="MobiDB-lite"/>
    </source>
</evidence>
<keyword evidence="4" id="KW-1185">Reference proteome</keyword>
<dbReference type="OrthoDB" id="431588at2759"/>
<feature type="compositionally biased region" description="Low complexity" evidence="1">
    <location>
        <begin position="111"/>
        <end position="124"/>
    </location>
</feature>
<feature type="domain" description="DUF4456" evidence="2">
    <location>
        <begin position="340"/>
        <end position="477"/>
    </location>
</feature>
<feature type="region of interest" description="Disordered" evidence="1">
    <location>
        <begin position="514"/>
        <end position="533"/>
    </location>
</feature>